<keyword evidence="5 7" id="KW-0067">ATP-binding</keyword>
<comment type="subcellular location">
    <subcellularLocation>
        <location evidence="7">Cytoplasm</location>
    </subcellularLocation>
</comment>
<evidence type="ECO:0000259" key="9">
    <source>
        <dbReference type="Pfam" id="PF09179"/>
    </source>
</evidence>
<evidence type="ECO:0000256" key="2">
    <source>
        <dbReference type="ARBA" id="ARBA00022598"/>
    </source>
</evidence>
<comment type="similarity">
    <text evidence="7">Belongs to the tRNA(Ile)-lysidine synthase family.</text>
</comment>
<reference evidence="10 11" key="1">
    <citation type="submission" date="2018-03" db="EMBL/GenBank/DDBJ databases">
        <title>Genome sequencing of Ottowia sp.</title>
        <authorList>
            <person name="Kim S.-J."/>
            <person name="Heo J."/>
            <person name="Kwon S.-W."/>
        </authorList>
    </citation>
    <scope>NUCLEOTIDE SEQUENCE [LARGE SCALE GENOMIC DNA]</scope>
    <source>
        <strain evidence="10 11">KADR8-3</strain>
    </source>
</reference>
<evidence type="ECO:0000256" key="7">
    <source>
        <dbReference type="HAMAP-Rule" id="MF_01161"/>
    </source>
</evidence>
<dbReference type="EC" id="6.3.4.19" evidence="7"/>
<dbReference type="PANTHER" id="PTHR43033">
    <property type="entry name" value="TRNA(ILE)-LYSIDINE SYNTHASE-RELATED"/>
    <property type="match status" value="1"/>
</dbReference>
<comment type="function">
    <text evidence="7">Ligates lysine onto the cytidine present at position 34 of the AUA codon-specific tRNA(Ile) that contains the anticodon CAU, in an ATP-dependent manner. Cytidine is converted to lysidine, thus changing the amino acid specificity of the tRNA from methionine to isoleucine.</text>
</comment>
<dbReference type="GO" id="GO:0005524">
    <property type="term" value="F:ATP binding"/>
    <property type="evidence" value="ECO:0007669"/>
    <property type="project" value="UniProtKB-UniRule"/>
</dbReference>
<protein>
    <recommendedName>
        <fullName evidence="7">tRNA(Ile)-lysidine synthase</fullName>
        <ecNumber evidence="7">6.3.4.19</ecNumber>
    </recommendedName>
    <alternativeName>
        <fullName evidence="7">tRNA(Ile)-2-lysyl-cytidine synthase</fullName>
    </alternativeName>
    <alternativeName>
        <fullName evidence="7">tRNA(Ile)-lysidine synthetase</fullName>
    </alternativeName>
</protein>
<dbReference type="InterPro" id="IPR015262">
    <property type="entry name" value="tRNA_Ile_lys_synt_subst-bd"/>
</dbReference>
<keyword evidence="4 7" id="KW-0547">Nucleotide-binding</keyword>
<dbReference type="Proteomes" id="UP000239709">
    <property type="component" value="Chromosome"/>
</dbReference>
<dbReference type="PANTHER" id="PTHR43033:SF1">
    <property type="entry name" value="TRNA(ILE)-LYSIDINE SYNTHASE-RELATED"/>
    <property type="match status" value="1"/>
</dbReference>
<dbReference type="AlphaFoldDB" id="A0A2S0MJX1"/>
<evidence type="ECO:0000256" key="6">
    <source>
        <dbReference type="ARBA" id="ARBA00048539"/>
    </source>
</evidence>
<sequence>MAAFAARAPALPIAVGYSGGADSTALLLACAQRWPGQVRAWHVHHGLQAAADAFEAHCRGVCTRLGVPLAVAHVDARAQPGESPEAAARQHRYKAFDLLAQSHTELAAIQSVALAQHADDQVETLLLALSRGSGLPGLAAMPAKWHRGALHYYRPLLAVPGAALRHWLRQRGEAWIEDPSNADTRYTRNSIRSQLAPALAAVFPTYRATLARSAQHAAQAQLVLDEVAAADLAACGLPPRLADLQALTPARQANALRHWLAHAHASVPSAAQLAELQSQIAACRTRGHAIRLKVGRGFVVREGGALHWLPASEPPQASG</sequence>
<dbReference type="SUPFAM" id="SSF52402">
    <property type="entry name" value="Adenine nucleotide alpha hydrolases-like"/>
    <property type="match status" value="1"/>
</dbReference>
<dbReference type="GO" id="GO:0006400">
    <property type="term" value="P:tRNA modification"/>
    <property type="evidence" value="ECO:0007669"/>
    <property type="project" value="UniProtKB-UniRule"/>
</dbReference>
<evidence type="ECO:0000259" key="8">
    <source>
        <dbReference type="Pfam" id="PF01171"/>
    </source>
</evidence>
<name>A0A2S0MJX1_9BURK</name>
<dbReference type="Gene3D" id="1.20.59.20">
    <property type="match status" value="1"/>
</dbReference>
<dbReference type="InterPro" id="IPR012094">
    <property type="entry name" value="tRNA_Ile_lys_synt"/>
</dbReference>
<dbReference type="InterPro" id="IPR014729">
    <property type="entry name" value="Rossmann-like_a/b/a_fold"/>
</dbReference>
<dbReference type="RefSeq" id="WP_106704727.1">
    <property type="nucleotide sequence ID" value="NZ_CP027666.1"/>
</dbReference>
<dbReference type="Pfam" id="PF01171">
    <property type="entry name" value="ATP_bind_3"/>
    <property type="match status" value="1"/>
</dbReference>
<keyword evidence="1 7" id="KW-0963">Cytoplasm</keyword>
<evidence type="ECO:0000256" key="4">
    <source>
        <dbReference type="ARBA" id="ARBA00022741"/>
    </source>
</evidence>
<comment type="catalytic activity">
    <reaction evidence="6 7">
        <text>cytidine(34) in tRNA(Ile2) + L-lysine + ATP = lysidine(34) in tRNA(Ile2) + AMP + diphosphate + H(+)</text>
        <dbReference type="Rhea" id="RHEA:43744"/>
        <dbReference type="Rhea" id="RHEA-COMP:10625"/>
        <dbReference type="Rhea" id="RHEA-COMP:10670"/>
        <dbReference type="ChEBI" id="CHEBI:15378"/>
        <dbReference type="ChEBI" id="CHEBI:30616"/>
        <dbReference type="ChEBI" id="CHEBI:32551"/>
        <dbReference type="ChEBI" id="CHEBI:33019"/>
        <dbReference type="ChEBI" id="CHEBI:82748"/>
        <dbReference type="ChEBI" id="CHEBI:83665"/>
        <dbReference type="ChEBI" id="CHEBI:456215"/>
        <dbReference type="EC" id="6.3.4.19"/>
    </reaction>
</comment>
<comment type="domain">
    <text evidence="7">The N-terminal region contains the highly conserved SGGXDS motif, predicted to be a P-loop motif involved in ATP binding.</text>
</comment>
<dbReference type="Gene3D" id="3.40.50.620">
    <property type="entry name" value="HUPs"/>
    <property type="match status" value="1"/>
</dbReference>
<feature type="domain" description="tRNA(Ile)-lysidine synthase substrate-binding" evidence="9">
    <location>
        <begin position="241"/>
        <end position="307"/>
    </location>
</feature>
<dbReference type="NCBIfam" id="TIGR02432">
    <property type="entry name" value="lysidine_TilS_N"/>
    <property type="match status" value="1"/>
</dbReference>
<proteinExistence type="inferred from homology"/>
<accession>A0A2S0MJX1</accession>
<dbReference type="Pfam" id="PF09179">
    <property type="entry name" value="TilS"/>
    <property type="match status" value="1"/>
</dbReference>
<organism evidence="10 11">
    <name type="scientific">Ottowia oryzae</name>
    <dbReference type="NCBI Taxonomy" id="2109914"/>
    <lineage>
        <taxon>Bacteria</taxon>
        <taxon>Pseudomonadati</taxon>
        <taxon>Pseudomonadota</taxon>
        <taxon>Betaproteobacteria</taxon>
        <taxon>Burkholderiales</taxon>
        <taxon>Comamonadaceae</taxon>
        <taxon>Ottowia</taxon>
    </lineage>
</organism>
<keyword evidence="3 7" id="KW-0819">tRNA processing</keyword>
<keyword evidence="11" id="KW-1185">Reference proteome</keyword>
<dbReference type="KEGG" id="otk:C6570_14660"/>
<keyword evidence="2 7" id="KW-0436">Ligase</keyword>
<dbReference type="HAMAP" id="MF_01161">
    <property type="entry name" value="tRNA_Ile_lys_synt"/>
    <property type="match status" value="1"/>
</dbReference>
<dbReference type="EMBL" id="CP027666">
    <property type="protein sequence ID" value="AVO36185.1"/>
    <property type="molecule type" value="Genomic_DNA"/>
</dbReference>
<feature type="binding site" evidence="7">
    <location>
        <begin position="18"/>
        <end position="23"/>
    </location>
    <ligand>
        <name>ATP</name>
        <dbReference type="ChEBI" id="CHEBI:30616"/>
    </ligand>
</feature>
<dbReference type="GO" id="GO:0005737">
    <property type="term" value="C:cytoplasm"/>
    <property type="evidence" value="ECO:0007669"/>
    <property type="project" value="UniProtKB-SubCell"/>
</dbReference>
<evidence type="ECO:0000256" key="3">
    <source>
        <dbReference type="ARBA" id="ARBA00022694"/>
    </source>
</evidence>
<dbReference type="CDD" id="cd01992">
    <property type="entry name" value="TilS_N"/>
    <property type="match status" value="1"/>
</dbReference>
<feature type="domain" description="tRNA(Ile)-lysidine/2-thiocytidine synthase N-terminal" evidence="8">
    <location>
        <begin position="13"/>
        <end position="193"/>
    </location>
</feature>
<dbReference type="InterPro" id="IPR011063">
    <property type="entry name" value="TilS/TtcA_N"/>
</dbReference>
<gene>
    <name evidence="7 10" type="primary">tilS</name>
    <name evidence="10" type="ORF">C6570_14660</name>
</gene>
<dbReference type="InterPro" id="IPR012795">
    <property type="entry name" value="tRNA_Ile_lys_synt_N"/>
</dbReference>
<dbReference type="GO" id="GO:0032267">
    <property type="term" value="F:tRNA(Ile)-lysidine synthase activity"/>
    <property type="evidence" value="ECO:0007669"/>
    <property type="project" value="UniProtKB-EC"/>
</dbReference>
<evidence type="ECO:0000256" key="5">
    <source>
        <dbReference type="ARBA" id="ARBA00022840"/>
    </source>
</evidence>
<evidence type="ECO:0000256" key="1">
    <source>
        <dbReference type="ARBA" id="ARBA00022490"/>
    </source>
</evidence>
<dbReference type="SUPFAM" id="SSF82829">
    <property type="entry name" value="MesJ substrate recognition domain-like"/>
    <property type="match status" value="1"/>
</dbReference>
<dbReference type="OrthoDB" id="9807403at2"/>
<evidence type="ECO:0000313" key="11">
    <source>
        <dbReference type="Proteomes" id="UP000239709"/>
    </source>
</evidence>
<evidence type="ECO:0000313" key="10">
    <source>
        <dbReference type="EMBL" id="AVO36185.1"/>
    </source>
</evidence>